<reference evidence="1" key="1">
    <citation type="submission" date="2022-11" db="EMBL/GenBank/DDBJ databases">
        <title>Methylomonas rapida sp. nov., Carotenoid-Producing Obligate Methanotrophs with High Growth Characteristics and Biotechnological Potential.</title>
        <authorList>
            <person name="Tikhonova E.N."/>
            <person name="Suleimanov R.Z."/>
            <person name="Miroshnikov K."/>
            <person name="Oshkin I.Y."/>
            <person name="Belova S.E."/>
            <person name="Danilova O.V."/>
            <person name="Ashikhmin A."/>
            <person name="Konopkin A."/>
            <person name="But S.Y."/>
            <person name="Khmelenina V.N."/>
            <person name="Kuznetsov N."/>
            <person name="Pimenov N.V."/>
            <person name="Dedysh S.N."/>
        </authorList>
    </citation>
    <scope>NUCLEOTIDE SEQUENCE</scope>
    <source>
        <strain evidence="1">MP1</strain>
    </source>
</reference>
<keyword evidence="3" id="KW-1185">Reference proteome</keyword>
<organism evidence="1 3">
    <name type="scientific">Methylomonas rapida</name>
    <dbReference type="NCBI Taxonomy" id="2963939"/>
    <lineage>
        <taxon>Bacteria</taxon>
        <taxon>Pseudomonadati</taxon>
        <taxon>Pseudomonadota</taxon>
        <taxon>Gammaproteobacteria</taxon>
        <taxon>Methylococcales</taxon>
        <taxon>Methylococcaceae</taxon>
        <taxon>Methylomonas</taxon>
    </lineage>
</organism>
<gene>
    <name evidence="2" type="ORF">NM686_010470</name>
    <name evidence="1" type="ORF">NM686_017725</name>
</gene>
<sequence>MLTALDEATYGNEEAENELRHIRRLLTWILYHHQGAKSPIGQACRKTLGIGEFEHLTDEQILDAKKAIVDNA</sequence>
<dbReference type="Proteomes" id="UP001162780">
    <property type="component" value="Chromosome"/>
</dbReference>
<evidence type="ECO:0000313" key="1">
    <source>
        <dbReference type="EMBL" id="WAR44194.1"/>
    </source>
</evidence>
<proteinExistence type="predicted"/>
<accession>A0ABY7GH98</accession>
<dbReference type="EMBL" id="CP113517">
    <property type="protein sequence ID" value="WAR46910.1"/>
    <property type="molecule type" value="Genomic_DNA"/>
</dbReference>
<protein>
    <submittedName>
        <fullName evidence="1">Uncharacterized protein</fullName>
    </submittedName>
</protein>
<evidence type="ECO:0000313" key="3">
    <source>
        <dbReference type="Proteomes" id="UP001162780"/>
    </source>
</evidence>
<name>A0ABY7GH98_9GAMM</name>
<evidence type="ECO:0000313" key="2">
    <source>
        <dbReference type="EMBL" id="WAR46910.1"/>
    </source>
</evidence>
<dbReference type="EMBL" id="CP113517">
    <property type="protein sequence ID" value="WAR44194.1"/>
    <property type="molecule type" value="Genomic_DNA"/>
</dbReference>
<dbReference type="RefSeq" id="WP_255187821.1">
    <property type="nucleotide sequence ID" value="NZ_CP113517.1"/>
</dbReference>